<feature type="coiled-coil region" evidence="1">
    <location>
        <begin position="591"/>
        <end position="682"/>
    </location>
</feature>
<feature type="coiled-coil region" evidence="1">
    <location>
        <begin position="377"/>
        <end position="404"/>
    </location>
</feature>
<sequence>MFNELSLQFCELQRELEKTKKELEEGRKSKDDKITSLEKQLELLRQKLKNFRKKEKPFIHSETVSVAQVLKTTGNTILFGLSLNGLAAGYQQIFGSTANQLNLNTPLNISDYSDNLLVLAALQNPNHSSFKQTEEKLENRISLANEFVLPENDLINSQSELDRQTRIVRKSDHKIKNLQRKLVTKKRLKKITELEQVNCDLKTDLTNLETQNSQLSVRPDISAERYNELLNQEKRNKSFQTQLQTRHQQIAKQIQQKREFCSELKVANQTITSLEERIDKLTSQPDNRPNITLTEHNKLVKQIVKTEQDNYQHQLKNYATGLTELEEFAEYKNPEQVAEIEKLETARDSRPNITLTQYEALKKNQKPLNWEVKLKQIPRLEEENRELKTNQTTLENNFKKYKEEYKFKEVDITKEDKYEKEQTEHGNTTDKLTKSNSENEERIKKLGSNVADLAQQIRDAEVEEGKLQTELHQLGEKNIELTEKISELNTVSKKEQTNLKILQTRVENRGKKITELSKRPDITEIRYNKLLTIEANQLKDRDKLEIVHLKAEIKGYKKQRDIRPDISFAYYQQLLIDKDNALSTIEKLQIYADLQTNLTDIKSERDELKEQILTEQREHNRTKVELSATSQKIEIAEKFGAKKVADLLDSLKGKLTNSEEQLKEKKTNLNRTETELTKSQVQSRLYQGQISQLENNLLHVSKIKEQQVVKISEQTENLTKIGEELQQRKEDYRKLAEKLAQAQQDYTQSENSHSRENNQDSLVKKTESNIIAQIISQIPELNSLAPNSSVKLERQLATKKPVPSKGEDLATIKQLELNYLTELFGAAFDLATQKQIQVATKYSQIVQIRQTFLAQQLTPQFSPAVNLTPSHPTGFWQPERIF</sequence>
<accession>A0A9W4SAS2</accession>
<dbReference type="EMBL" id="CAMKVN010000030">
    <property type="protein sequence ID" value="CAI2162262.1"/>
    <property type="molecule type" value="Genomic_DNA"/>
</dbReference>
<feature type="coiled-coil region" evidence="1">
    <location>
        <begin position="161"/>
        <end position="195"/>
    </location>
</feature>
<evidence type="ECO:0000313" key="3">
    <source>
        <dbReference type="EMBL" id="CAI2162262.1"/>
    </source>
</evidence>
<feature type="compositionally biased region" description="Basic and acidic residues" evidence="2">
    <location>
        <begin position="752"/>
        <end position="762"/>
    </location>
</feature>
<gene>
    <name evidence="3" type="ORF">FWILDA_LOCUS466</name>
</gene>
<evidence type="ECO:0000256" key="2">
    <source>
        <dbReference type="SAM" id="MobiDB-lite"/>
    </source>
</evidence>
<feature type="region of interest" description="Disordered" evidence="2">
    <location>
        <begin position="739"/>
        <end position="762"/>
    </location>
</feature>
<dbReference type="AlphaFoldDB" id="A0A9W4SAS2"/>
<comment type="caution">
    <text evidence="3">The sequence shown here is derived from an EMBL/GenBank/DDBJ whole genome shotgun (WGS) entry which is preliminary data.</text>
</comment>
<name>A0A9W4SAS2_9GLOM</name>
<reference evidence="3" key="1">
    <citation type="submission" date="2022-08" db="EMBL/GenBank/DDBJ databases">
        <authorList>
            <person name="Kallberg Y."/>
            <person name="Tangrot J."/>
            <person name="Rosling A."/>
        </authorList>
    </citation>
    <scope>NUCLEOTIDE SEQUENCE</scope>
    <source>
        <strain evidence="3">Wild A</strain>
    </source>
</reference>
<proteinExistence type="predicted"/>
<feature type="coiled-coil region" evidence="1">
    <location>
        <begin position="13"/>
        <end position="54"/>
    </location>
</feature>
<keyword evidence="1" id="KW-0175">Coiled coil</keyword>
<feature type="region of interest" description="Disordered" evidence="2">
    <location>
        <begin position="418"/>
        <end position="440"/>
    </location>
</feature>
<evidence type="ECO:0000313" key="4">
    <source>
        <dbReference type="Proteomes" id="UP001153678"/>
    </source>
</evidence>
<keyword evidence="4" id="KW-1185">Reference proteome</keyword>
<feature type="compositionally biased region" description="Polar residues" evidence="2">
    <location>
        <begin position="741"/>
        <end position="751"/>
    </location>
</feature>
<dbReference type="Proteomes" id="UP001153678">
    <property type="component" value="Unassembled WGS sequence"/>
</dbReference>
<organism evidence="3 4">
    <name type="scientific">Funneliformis geosporum</name>
    <dbReference type="NCBI Taxonomy" id="1117311"/>
    <lineage>
        <taxon>Eukaryota</taxon>
        <taxon>Fungi</taxon>
        <taxon>Fungi incertae sedis</taxon>
        <taxon>Mucoromycota</taxon>
        <taxon>Glomeromycotina</taxon>
        <taxon>Glomeromycetes</taxon>
        <taxon>Glomerales</taxon>
        <taxon>Glomeraceae</taxon>
        <taxon>Funneliformis</taxon>
    </lineage>
</organism>
<dbReference type="OrthoDB" id="2494942at2759"/>
<protein>
    <submittedName>
        <fullName evidence="3">13540_t:CDS:1</fullName>
    </submittedName>
</protein>
<evidence type="ECO:0000256" key="1">
    <source>
        <dbReference type="SAM" id="Coils"/>
    </source>
</evidence>